<evidence type="ECO:0000259" key="12">
    <source>
        <dbReference type="SMART" id="SM01185"/>
    </source>
</evidence>
<dbReference type="NCBIfam" id="NF001810">
    <property type="entry name" value="PRK00529.1"/>
    <property type="match status" value="1"/>
</dbReference>
<evidence type="ECO:0000256" key="9">
    <source>
        <dbReference type="NCBIfam" id="TIGR00038"/>
    </source>
</evidence>
<dbReference type="NCBIfam" id="TIGR00038">
    <property type="entry name" value="efp"/>
    <property type="match status" value="1"/>
</dbReference>
<dbReference type="GO" id="GO:0003746">
    <property type="term" value="F:translation elongation factor activity"/>
    <property type="evidence" value="ECO:0007669"/>
    <property type="project" value="UniProtKB-UniRule"/>
</dbReference>
<dbReference type="InterPro" id="IPR015365">
    <property type="entry name" value="Elong-fact-P_C"/>
</dbReference>
<gene>
    <name evidence="8 13" type="primary">efp</name>
    <name evidence="13" type="ORF">IAC85_03485</name>
</gene>
<dbReference type="InterPro" id="IPR001059">
    <property type="entry name" value="Transl_elong_P/YeiP_cen"/>
</dbReference>
<dbReference type="Gene3D" id="2.40.50.140">
    <property type="entry name" value="Nucleic acid-binding proteins"/>
    <property type="match status" value="2"/>
</dbReference>
<comment type="pathway">
    <text evidence="2 8">Protein biosynthesis; polypeptide chain elongation.</text>
</comment>
<protein>
    <recommendedName>
        <fullName evidence="8 9">Elongation factor P</fullName>
        <shortName evidence="8">EF-P</shortName>
    </recommendedName>
</protein>
<evidence type="ECO:0000256" key="1">
    <source>
        <dbReference type="ARBA" id="ARBA00004496"/>
    </source>
</evidence>
<dbReference type="PANTHER" id="PTHR30053">
    <property type="entry name" value="ELONGATION FACTOR P"/>
    <property type="match status" value="1"/>
</dbReference>
<evidence type="ECO:0000313" key="14">
    <source>
        <dbReference type="Proteomes" id="UP000886725"/>
    </source>
</evidence>
<dbReference type="InterPro" id="IPR012340">
    <property type="entry name" value="NA-bd_OB-fold"/>
</dbReference>
<evidence type="ECO:0000256" key="3">
    <source>
        <dbReference type="ARBA" id="ARBA00009479"/>
    </source>
</evidence>
<dbReference type="InterPro" id="IPR008991">
    <property type="entry name" value="Translation_prot_SH3-like_sf"/>
</dbReference>
<evidence type="ECO:0000313" key="13">
    <source>
        <dbReference type="EMBL" id="HIQ64780.1"/>
    </source>
</evidence>
<dbReference type="CDD" id="cd04470">
    <property type="entry name" value="S1_EF-P_repeat_1"/>
    <property type="match status" value="1"/>
</dbReference>
<name>A0A9D0YZL6_9FIRM</name>
<evidence type="ECO:0000259" key="11">
    <source>
        <dbReference type="SMART" id="SM00841"/>
    </source>
</evidence>
<dbReference type="InterPro" id="IPR020599">
    <property type="entry name" value="Transl_elong_fac_P/YeiP"/>
</dbReference>
<comment type="function">
    <text evidence="7 8">Involved in peptide bond synthesis. Stimulates efficient translation and peptide-bond synthesis on native or reconstituted 70S ribosomes in vitro. Probably functions indirectly by altering the affinity of the ribosome for aminoacyl-tRNA, thus increasing their reactivity as acceptors for peptidyl transferase.</text>
</comment>
<sequence>MVNVNDFKTGMSIKYEGNIYSVVDYQHVKPGKGAAFVKAKLKNLRTGAIIEITFNSSVKVELAHIEKRDMQFLYSQGDTYYFMNMETYDQIEVKESQLGDDKKYLKENLVLNIISYEGEILGLQLPDKIEMVVTKTEPGVKGNTTNNAMKDAVLETGMTVKVPLFINEGETIIVSTKDGKYQSRA</sequence>
<reference evidence="13" key="1">
    <citation type="submission" date="2020-10" db="EMBL/GenBank/DDBJ databases">
        <authorList>
            <person name="Gilroy R."/>
        </authorList>
    </citation>
    <scope>NUCLEOTIDE SEQUENCE</scope>
    <source>
        <strain evidence="13">CHK165-10780</strain>
    </source>
</reference>
<evidence type="ECO:0000256" key="5">
    <source>
        <dbReference type="ARBA" id="ARBA00022768"/>
    </source>
</evidence>
<comment type="caution">
    <text evidence="13">The sequence shown here is derived from an EMBL/GenBank/DDBJ whole genome shotgun (WGS) entry which is preliminary data.</text>
</comment>
<organism evidence="13 14">
    <name type="scientific">Candidatus Faecenecus gallistercoris</name>
    <dbReference type="NCBI Taxonomy" id="2840793"/>
    <lineage>
        <taxon>Bacteria</taxon>
        <taxon>Bacillati</taxon>
        <taxon>Bacillota</taxon>
        <taxon>Bacillota incertae sedis</taxon>
        <taxon>Candidatus Faecenecus</taxon>
    </lineage>
</organism>
<dbReference type="Pfam" id="PF08207">
    <property type="entry name" value="EFP_N"/>
    <property type="match status" value="1"/>
</dbReference>
<evidence type="ECO:0000256" key="7">
    <source>
        <dbReference type="ARBA" id="ARBA00025469"/>
    </source>
</evidence>
<comment type="subcellular location">
    <subcellularLocation>
        <location evidence="1 8">Cytoplasm</location>
    </subcellularLocation>
</comment>
<dbReference type="HAMAP" id="MF_00141">
    <property type="entry name" value="EF_P"/>
    <property type="match status" value="1"/>
</dbReference>
<dbReference type="Pfam" id="PF01132">
    <property type="entry name" value="EFP"/>
    <property type="match status" value="1"/>
</dbReference>
<dbReference type="FunFam" id="2.40.50.140:FF:000009">
    <property type="entry name" value="Elongation factor P"/>
    <property type="match status" value="1"/>
</dbReference>
<dbReference type="PROSITE" id="PS01275">
    <property type="entry name" value="EFP"/>
    <property type="match status" value="1"/>
</dbReference>
<dbReference type="Pfam" id="PF09285">
    <property type="entry name" value="Elong-fact-P_C"/>
    <property type="match status" value="1"/>
</dbReference>
<keyword evidence="5 8" id="KW-0251">Elongation factor</keyword>
<evidence type="ECO:0000256" key="6">
    <source>
        <dbReference type="ARBA" id="ARBA00022917"/>
    </source>
</evidence>
<dbReference type="InterPro" id="IPR013185">
    <property type="entry name" value="Transl_elong_KOW-like"/>
</dbReference>
<dbReference type="SMART" id="SM01185">
    <property type="entry name" value="EFP"/>
    <property type="match status" value="1"/>
</dbReference>
<dbReference type="InterPro" id="IPR011768">
    <property type="entry name" value="Transl_elongation_fac_P"/>
</dbReference>
<dbReference type="CDD" id="cd05794">
    <property type="entry name" value="S1_EF-P_repeat_2"/>
    <property type="match status" value="1"/>
</dbReference>
<evidence type="ECO:0000256" key="4">
    <source>
        <dbReference type="ARBA" id="ARBA00022490"/>
    </source>
</evidence>
<dbReference type="SUPFAM" id="SSF50104">
    <property type="entry name" value="Translation proteins SH3-like domain"/>
    <property type="match status" value="1"/>
</dbReference>
<dbReference type="FunFam" id="2.40.50.140:FF:000004">
    <property type="entry name" value="Elongation factor P"/>
    <property type="match status" value="1"/>
</dbReference>
<evidence type="ECO:0000256" key="10">
    <source>
        <dbReference type="RuleBase" id="RU004389"/>
    </source>
</evidence>
<evidence type="ECO:0000256" key="8">
    <source>
        <dbReference type="HAMAP-Rule" id="MF_00141"/>
    </source>
</evidence>
<dbReference type="Gene3D" id="2.30.30.30">
    <property type="match status" value="1"/>
</dbReference>
<feature type="domain" description="Elongation factor P C-terminal" evidence="11">
    <location>
        <begin position="129"/>
        <end position="184"/>
    </location>
</feature>
<dbReference type="SUPFAM" id="SSF50249">
    <property type="entry name" value="Nucleic acid-binding proteins"/>
    <property type="match status" value="2"/>
</dbReference>
<feature type="domain" description="Translation elongation factor P/YeiP central" evidence="12">
    <location>
        <begin position="67"/>
        <end position="121"/>
    </location>
</feature>
<dbReference type="GO" id="GO:0043043">
    <property type="term" value="P:peptide biosynthetic process"/>
    <property type="evidence" value="ECO:0007669"/>
    <property type="project" value="InterPro"/>
</dbReference>
<accession>A0A9D0YZL6</accession>
<dbReference type="AlphaFoldDB" id="A0A9D0YZL6"/>
<dbReference type="GO" id="GO:0005829">
    <property type="term" value="C:cytosol"/>
    <property type="evidence" value="ECO:0007669"/>
    <property type="project" value="UniProtKB-ARBA"/>
</dbReference>
<dbReference type="InterPro" id="IPR013852">
    <property type="entry name" value="Transl_elong_P/YeiP_CS"/>
</dbReference>
<dbReference type="Proteomes" id="UP000886725">
    <property type="component" value="Unassembled WGS sequence"/>
</dbReference>
<dbReference type="FunFam" id="2.30.30.30:FF:000003">
    <property type="entry name" value="Elongation factor P"/>
    <property type="match status" value="1"/>
</dbReference>
<reference evidence="13" key="2">
    <citation type="journal article" date="2021" name="PeerJ">
        <title>Extensive microbial diversity within the chicken gut microbiome revealed by metagenomics and culture.</title>
        <authorList>
            <person name="Gilroy R."/>
            <person name="Ravi A."/>
            <person name="Getino M."/>
            <person name="Pursley I."/>
            <person name="Horton D.L."/>
            <person name="Alikhan N.F."/>
            <person name="Baker D."/>
            <person name="Gharbi K."/>
            <person name="Hall N."/>
            <person name="Watson M."/>
            <person name="Adriaenssens E.M."/>
            <person name="Foster-Nyarko E."/>
            <person name="Jarju S."/>
            <person name="Secka A."/>
            <person name="Antonio M."/>
            <person name="Oren A."/>
            <person name="Chaudhuri R.R."/>
            <person name="La Ragione R."/>
            <person name="Hildebrand F."/>
            <person name="Pallen M.J."/>
        </authorList>
    </citation>
    <scope>NUCLEOTIDE SEQUENCE</scope>
    <source>
        <strain evidence="13">CHK165-10780</strain>
    </source>
</reference>
<dbReference type="SMART" id="SM00841">
    <property type="entry name" value="Elong-fact-P_C"/>
    <property type="match status" value="1"/>
</dbReference>
<evidence type="ECO:0000256" key="2">
    <source>
        <dbReference type="ARBA" id="ARBA00004815"/>
    </source>
</evidence>
<dbReference type="PANTHER" id="PTHR30053:SF12">
    <property type="entry name" value="ELONGATION FACTOR P (EF-P) FAMILY PROTEIN"/>
    <property type="match status" value="1"/>
</dbReference>
<keyword evidence="4 8" id="KW-0963">Cytoplasm</keyword>
<keyword evidence="6 8" id="KW-0648">Protein biosynthesis</keyword>
<dbReference type="InterPro" id="IPR014722">
    <property type="entry name" value="Rib_uL2_dom2"/>
</dbReference>
<dbReference type="PIRSF" id="PIRSF005901">
    <property type="entry name" value="EF-P"/>
    <property type="match status" value="1"/>
</dbReference>
<dbReference type="EMBL" id="DVFU01000066">
    <property type="protein sequence ID" value="HIQ64780.1"/>
    <property type="molecule type" value="Genomic_DNA"/>
</dbReference>
<proteinExistence type="inferred from homology"/>
<comment type="similarity">
    <text evidence="3 8 10">Belongs to the elongation factor P family.</text>
</comment>